<evidence type="ECO:0000313" key="2">
    <source>
        <dbReference type="Proteomes" id="UP000789759"/>
    </source>
</evidence>
<accession>A0A9N8ZSV6</accession>
<gene>
    <name evidence="1" type="ORF">CPELLU_LOCUS2686</name>
</gene>
<dbReference type="Proteomes" id="UP000789759">
    <property type="component" value="Unassembled WGS sequence"/>
</dbReference>
<keyword evidence="2" id="KW-1185">Reference proteome</keyword>
<dbReference type="AlphaFoldDB" id="A0A9N8ZSV6"/>
<evidence type="ECO:0000313" key="1">
    <source>
        <dbReference type="EMBL" id="CAG8506024.1"/>
    </source>
</evidence>
<proteinExistence type="predicted"/>
<sequence length="305" mass="34697">MFKAIYEDPNNYLTWPKVLIMNKGTEYLGECRDLLLSHGVKIIQAKSKCSISIAEHDHQEFEKHAYICQDAVDFYLPLFERCRSWVKAVKKALKAEKIIANPSINIVDLLDLMNLEFGRRRITDMNWSPKVYHIKESLIQKNQPVLYWLIDENEDGPERSFVRGQLMKVELNRFVGKPAISQKVALNIGKLNLAFLVRFAVSRLALNPAFVESILIKINELLLELSVNKTKEAGKQGLQIEALQVTSTIAPIMSKESEDTGDEALIFKPGNKVMIFQSRIITFGNIPKALIDSDGENMGIDLFED</sequence>
<protein>
    <submittedName>
        <fullName evidence="1">4234_t:CDS:1</fullName>
    </submittedName>
</protein>
<name>A0A9N8ZSV6_9GLOM</name>
<dbReference type="EMBL" id="CAJVQA010001191">
    <property type="protein sequence ID" value="CAG8506024.1"/>
    <property type="molecule type" value="Genomic_DNA"/>
</dbReference>
<reference evidence="1" key="1">
    <citation type="submission" date="2021-06" db="EMBL/GenBank/DDBJ databases">
        <authorList>
            <person name="Kallberg Y."/>
            <person name="Tangrot J."/>
            <person name="Rosling A."/>
        </authorList>
    </citation>
    <scope>NUCLEOTIDE SEQUENCE</scope>
    <source>
        <strain evidence="1">FL966</strain>
    </source>
</reference>
<dbReference type="OrthoDB" id="2321786at2759"/>
<organism evidence="1 2">
    <name type="scientific">Cetraspora pellucida</name>
    <dbReference type="NCBI Taxonomy" id="1433469"/>
    <lineage>
        <taxon>Eukaryota</taxon>
        <taxon>Fungi</taxon>
        <taxon>Fungi incertae sedis</taxon>
        <taxon>Mucoromycota</taxon>
        <taxon>Glomeromycotina</taxon>
        <taxon>Glomeromycetes</taxon>
        <taxon>Diversisporales</taxon>
        <taxon>Gigasporaceae</taxon>
        <taxon>Cetraspora</taxon>
    </lineage>
</organism>
<comment type="caution">
    <text evidence="1">The sequence shown here is derived from an EMBL/GenBank/DDBJ whole genome shotgun (WGS) entry which is preliminary data.</text>
</comment>